<dbReference type="PROSITE" id="PS51194">
    <property type="entry name" value="HELICASE_CTER"/>
    <property type="match status" value="1"/>
</dbReference>
<dbReference type="SUPFAM" id="SSF52540">
    <property type="entry name" value="P-loop containing nucleoside triphosphate hydrolases"/>
    <property type="match status" value="1"/>
</dbReference>
<dbReference type="EMBL" id="SOZI01000006">
    <property type="protein sequence ID" value="TNY23948.1"/>
    <property type="molecule type" value="Genomic_DNA"/>
</dbReference>
<dbReference type="InterPro" id="IPR011545">
    <property type="entry name" value="DEAD/DEAH_box_helicase_dom"/>
</dbReference>
<feature type="region of interest" description="Disordered" evidence="12">
    <location>
        <begin position="147"/>
        <end position="169"/>
    </location>
</feature>
<keyword evidence="5 11" id="KW-0347">Helicase</keyword>
<keyword evidence="7" id="KW-0238">DNA-binding</keyword>
<feature type="compositionally biased region" description="Basic and acidic residues" evidence="12">
    <location>
        <begin position="99"/>
        <end position="111"/>
    </location>
</feature>
<evidence type="ECO:0000256" key="1">
    <source>
        <dbReference type="ARBA" id="ARBA00005446"/>
    </source>
</evidence>
<keyword evidence="8" id="KW-0413">Isomerase</keyword>
<keyword evidence="6 11" id="KW-0067">ATP-binding</keyword>
<reference evidence="15 16" key="1">
    <citation type="submission" date="2019-03" db="EMBL/GenBank/DDBJ databases">
        <title>Rhodosporidium diobovatum UCD-FST 08-225 genome sequencing, assembly, and annotation.</title>
        <authorList>
            <person name="Fakankun I.U."/>
            <person name="Fristensky B."/>
            <person name="Levin D.B."/>
        </authorList>
    </citation>
    <scope>NUCLEOTIDE SEQUENCE [LARGE SCALE GENOMIC DNA]</scope>
    <source>
        <strain evidence="15 16">UCD-FST 08-225</strain>
    </source>
</reference>
<evidence type="ECO:0000256" key="9">
    <source>
        <dbReference type="ARBA" id="ARBA00023242"/>
    </source>
</evidence>
<comment type="subcellular location">
    <subcellularLocation>
        <location evidence="11">Nucleus</location>
    </subcellularLocation>
</comment>
<dbReference type="PANTHER" id="PTHR13710:SF105">
    <property type="entry name" value="ATP-DEPENDENT DNA HELICASE Q1"/>
    <property type="match status" value="1"/>
</dbReference>
<dbReference type="Proteomes" id="UP000311382">
    <property type="component" value="Unassembled WGS sequence"/>
</dbReference>
<keyword evidence="3 11" id="KW-0547">Nucleotide-binding</keyword>
<dbReference type="PROSITE" id="PS00690">
    <property type="entry name" value="DEAH_ATP_HELICASE"/>
    <property type="match status" value="1"/>
</dbReference>
<dbReference type="InterPro" id="IPR001650">
    <property type="entry name" value="Helicase_C-like"/>
</dbReference>
<evidence type="ECO:0000256" key="11">
    <source>
        <dbReference type="RuleBase" id="RU364117"/>
    </source>
</evidence>
<comment type="catalytic activity">
    <reaction evidence="10 11">
        <text>Couples ATP hydrolysis with the unwinding of duplex DNA by translocating in the 3'-5' direction.</text>
        <dbReference type="EC" id="5.6.2.4"/>
    </reaction>
</comment>
<organism evidence="15 16">
    <name type="scientific">Rhodotorula diobovata</name>
    <dbReference type="NCBI Taxonomy" id="5288"/>
    <lineage>
        <taxon>Eukaryota</taxon>
        <taxon>Fungi</taxon>
        <taxon>Dikarya</taxon>
        <taxon>Basidiomycota</taxon>
        <taxon>Pucciniomycotina</taxon>
        <taxon>Microbotryomycetes</taxon>
        <taxon>Sporidiobolales</taxon>
        <taxon>Sporidiobolaceae</taxon>
        <taxon>Rhodotorula</taxon>
    </lineage>
</organism>
<keyword evidence="9 11" id="KW-0539">Nucleus</keyword>
<dbReference type="InterPro" id="IPR002464">
    <property type="entry name" value="DNA/RNA_helicase_DEAH_CS"/>
</dbReference>
<dbReference type="GO" id="GO:0005634">
    <property type="term" value="C:nucleus"/>
    <property type="evidence" value="ECO:0007669"/>
    <property type="project" value="UniProtKB-SubCell"/>
</dbReference>
<dbReference type="InterPro" id="IPR036388">
    <property type="entry name" value="WH-like_DNA-bd_sf"/>
</dbReference>
<dbReference type="STRING" id="5288.A0A5C5G4C4"/>
<dbReference type="NCBIfam" id="TIGR00614">
    <property type="entry name" value="recQ_fam"/>
    <property type="match status" value="1"/>
</dbReference>
<evidence type="ECO:0000313" key="16">
    <source>
        <dbReference type="Proteomes" id="UP000311382"/>
    </source>
</evidence>
<feature type="region of interest" description="Disordered" evidence="12">
    <location>
        <begin position="1"/>
        <end position="40"/>
    </location>
</feature>
<dbReference type="GO" id="GO:0000724">
    <property type="term" value="P:double-strand break repair via homologous recombination"/>
    <property type="evidence" value="ECO:0007669"/>
    <property type="project" value="TreeGrafter"/>
</dbReference>
<dbReference type="GO" id="GO:0005737">
    <property type="term" value="C:cytoplasm"/>
    <property type="evidence" value="ECO:0007669"/>
    <property type="project" value="TreeGrafter"/>
</dbReference>
<dbReference type="GO" id="GO:0005524">
    <property type="term" value="F:ATP binding"/>
    <property type="evidence" value="ECO:0007669"/>
    <property type="project" value="UniProtKB-KW"/>
</dbReference>
<accession>A0A5C5G4C4</accession>
<evidence type="ECO:0000259" key="13">
    <source>
        <dbReference type="PROSITE" id="PS51192"/>
    </source>
</evidence>
<dbReference type="GO" id="GO:0009378">
    <property type="term" value="F:four-way junction helicase activity"/>
    <property type="evidence" value="ECO:0007669"/>
    <property type="project" value="TreeGrafter"/>
</dbReference>
<keyword evidence="2" id="KW-0479">Metal-binding</keyword>
<feature type="region of interest" description="Disordered" evidence="12">
    <location>
        <begin position="780"/>
        <end position="882"/>
    </location>
</feature>
<feature type="domain" description="Helicase ATP-binding" evidence="13">
    <location>
        <begin position="207"/>
        <end position="402"/>
    </location>
</feature>
<evidence type="ECO:0000256" key="4">
    <source>
        <dbReference type="ARBA" id="ARBA00022801"/>
    </source>
</evidence>
<dbReference type="Gene3D" id="1.10.10.10">
    <property type="entry name" value="Winged helix-like DNA-binding domain superfamily/Winged helix DNA-binding domain"/>
    <property type="match status" value="1"/>
</dbReference>
<evidence type="ECO:0000313" key="15">
    <source>
        <dbReference type="EMBL" id="TNY23948.1"/>
    </source>
</evidence>
<evidence type="ECO:0000256" key="3">
    <source>
        <dbReference type="ARBA" id="ARBA00022741"/>
    </source>
</evidence>
<dbReference type="GO" id="GO:0003677">
    <property type="term" value="F:DNA binding"/>
    <property type="evidence" value="ECO:0007669"/>
    <property type="project" value="UniProtKB-KW"/>
</dbReference>
<comment type="caution">
    <text evidence="15">The sequence shown here is derived from an EMBL/GenBank/DDBJ whole genome shotgun (WGS) entry which is preliminary data.</text>
</comment>
<dbReference type="Pfam" id="PF00271">
    <property type="entry name" value="Helicase_C"/>
    <property type="match status" value="1"/>
</dbReference>
<dbReference type="GO" id="GO:0016887">
    <property type="term" value="F:ATP hydrolysis activity"/>
    <property type="evidence" value="ECO:0007669"/>
    <property type="project" value="RHEA"/>
</dbReference>
<dbReference type="InterPro" id="IPR004589">
    <property type="entry name" value="DNA_helicase_ATP-dep_RecQ"/>
</dbReference>
<dbReference type="PROSITE" id="PS51192">
    <property type="entry name" value="HELICASE_ATP_BIND_1"/>
    <property type="match status" value="1"/>
</dbReference>
<dbReference type="SMART" id="SM00487">
    <property type="entry name" value="DEXDc"/>
    <property type="match status" value="1"/>
</dbReference>
<dbReference type="Pfam" id="PF16124">
    <property type="entry name" value="RecQ_Zn_bind"/>
    <property type="match status" value="1"/>
</dbReference>
<evidence type="ECO:0000256" key="6">
    <source>
        <dbReference type="ARBA" id="ARBA00022840"/>
    </source>
</evidence>
<evidence type="ECO:0000256" key="10">
    <source>
        <dbReference type="ARBA" id="ARBA00034617"/>
    </source>
</evidence>
<keyword evidence="16" id="KW-1185">Reference proteome</keyword>
<sequence length="882" mass="95445">MRSAGSPSDRSQPRRPGYMPSMPALEDSPPTASTSRDPLASLPLGSIPIIFAHPDDPLPRKRNFSLLYGDYKPKTRSRLEQPDALVLSDGDADGDDVEAMERSESPEEQDKLEQLEAELDSLDEQIRSLKKLRNTLAATIASHRSRIASHRSRVPKGKQGAQAPAKVSPAAVDYTASNAYSWSKEAKRLAKEVWGVTKWRTVQEPAINATMDGRDVVTVMPTGGGKSLIYQVPALLSPGLTVVITPLISLMSDQVHNLHSRDIAAEAIHASTSQDEIKAVMKRMLGNAAPAAKGKGKKKAEVDDNDDAEPLKLVYVTPERIEKSKTFVNTLQKCYDAGLLSRFVIDEAHCLSSMGHDYRPGYLSLQRLRVLFPKVPILAVTATAPQNVVADMLKILGLSPRISPGHAALPQTTVLFSAPLYRPNLRYSVVPKPANAQVALEAMIDWVLEYHPGESGILYTLSRAECEKISQAINGHPRTKGKMRAAVYHAYIDDAEKQRVHDHWRSGRITTVVATNASFGLGIDKADVRYVLHGSLPKSLANHYQESGRAGRDGLPADCITFFRAADASRLSTLTYDTFSSGGKEKLYEVIRFAEDKKTCRKVLFARYFESTYDAGTTFDASDEDGDAPCGHCDNCLRDPSTVSTRNVSLAAYRALRIIVAATAQRGTLTLPQAADLVRGNGGGTFSTQETKGKGKGRVDVKKEGGAKVDLTKDETEQMLLMLLVEGWLQEDFHATAYSVNSYVRPSSSALRLTRLNPSAVSSADDLPVTLSMDVLVSGGKKRKAPAASSSKAPAKKAKKVAAPLETDDADEDAADWGFGSGSGSGEVDDDELEAFEHARALEPSSDGAMDDEGWASVKTRGARGKGAAANDTGTTEVLELE</sequence>
<evidence type="ECO:0000259" key="14">
    <source>
        <dbReference type="PROSITE" id="PS51194"/>
    </source>
</evidence>
<dbReference type="InterPro" id="IPR032284">
    <property type="entry name" value="RecQ_Zn-bd"/>
</dbReference>
<feature type="region of interest" description="Disordered" evidence="12">
    <location>
        <begin position="79"/>
        <end position="111"/>
    </location>
</feature>
<dbReference type="GO" id="GO:0005694">
    <property type="term" value="C:chromosome"/>
    <property type="evidence" value="ECO:0007669"/>
    <property type="project" value="TreeGrafter"/>
</dbReference>
<name>A0A5C5G4C4_9BASI</name>
<dbReference type="PANTHER" id="PTHR13710">
    <property type="entry name" value="DNA HELICASE RECQ FAMILY MEMBER"/>
    <property type="match status" value="1"/>
</dbReference>
<feature type="compositionally biased region" description="Basic residues" evidence="12">
    <location>
        <begin position="147"/>
        <end position="156"/>
    </location>
</feature>
<comment type="catalytic activity">
    <reaction evidence="11">
        <text>ATP + H2O = ADP + phosphate + H(+)</text>
        <dbReference type="Rhea" id="RHEA:13065"/>
        <dbReference type="ChEBI" id="CHEBI:15377"/>
        <dbReference type="ChEBI" id="CHEBI:15378"/>
        <dbReference type="ChEBI" id="CHEBI:30616"/>
        <dbReference type="ChEBI" id="CHEBI:43474"/>
        <dbReference type="ChEBI" id="CHEBI:456216"/>
    </reaction>
</comment>
<dbReference type="GO" id="GO:0046872">
    <property type="term" value="F:metal ion binding"/>
    <property type="evidence" value="ECO:0007669"/>
    <property type="project" value="UniProtKB-KW"/>
</dbReference>
<dbReference type="SMART" id="SM00490">
    <property type="entry name" value="HELICc"/>
    <property type="match status" value="1"/>
</dbReference>
<evidence type="ECO:0000256" key="2">
    <source>
        <dbReference type="ARBA" id="ARBA00022723"/>
    </source>
</evidence>
<evidence type="ECO:0000256" key="7">
    <source>
        <dbReference type="ARBA" id="ARBA00023125"/>
    </source>
</evidence>
<proteinExistence type="inferred from homology"/>
<dbReference type="OrthoDB" id="10261556at2759"/>
<keyword evidence="4 11" id="KW-0378">Hydrolase</keyword>
<feature type="compositionally biased region" description="Polar residues" evidence="12">
    <location>
        <begin position="1"/>
        <end position="10"/>
    </location>
</feature>
<dbReference type="InterPro" id="IPR014001">
    <property type="entry name" value="Helicase_ATP-bd"/>
</dbReference>
<evidence type="ECO:0000256" key="5">
    <source>
        <dbReference type="ARBA" id="ARBA00022806"/>
    </source>
</evidence>
<dbReference type="GO" id="GO:0043138">
    <property type="term" value="F:3'-5' DNA helicase activity"/>
    <property type="evidence" value="ECO:0007669"/>
    <property type="project" value="UniProtKB-EC"/>
</dbReference>
<dbReference type="Gene3D" id="3.40.50.300">
    <property type="entry name" value="P-loop containing nucleotide triphosphate hydrolases"/>
    <property type="match status" value="2"/>
</dbReference>
<feature type="compositionally biased region" description="Acidic residues" evidence="12">
    <location>
        <begin position="806"/>
        <end position="815"/>
    </location>
</feature>
<gene>
    <name evidence="15" type="ORF">DMC30DRAFT_443872</name>
</gene>
<protein>
    <recommendedName>
        <fullName evidence="11">ATP-dependent DNA helicase</fullName>
        <ecNumber evidence="11">5.6.2.4</ecNumber>
    </recommendedName>
</protein>
<dbReference type="InterPro" id="IPR027417">
    <property type="entry name" value="P-loop_NTPase"/>
</dbReference>
<feature type="domain" description="Helicase C-terminal" evidence="14">
    <location>
        <begin position="439"/>
        <end position="599"/>
    </location>
</feature>
<evidence type="ECO:0000256" key="12">
    <source>
        <dbReference type="SAM" id="MobiDB-lite"/>
    </source>
</evidence>
<evidence type="ECO:0000256" key="8">
    <source>
        <dbReference type="ARBA" id="ARBA00023235"/>
    </source>
</evidence>
<comment type="similarity">
    <text evidence="1 11">Belongs to the helicase family. RecQ subfamily.</text>
</comment>
<dbReference type="EC" id="5.6.2.4" evidence="11"/>
<dbReference type="AlphaFoldDB" id="A0A5C5G4C4"/>
<dbReference type="Pfam" id="PF00270">
    <property type="entry name" value="DEAD"/>
    <property type="match status" value="1"/>
</dbReference>